<keyword evidence="2" id="KW-0418">Kinase</keyword>
<dbReference type="PANTHER" id="PTHR18964">
    <property type="entry name" value="ROK (REPRESSOR, ORF, KINASE) FAMILY"/>
    <property type="match status" value="1"/>
</dbReference>
<dbReference type="InterPro" id="IPR036388">
    <property type="entry name" value="WH-like_DNA-bd_sf"/>
</dbReference>
<organism evidence="2 3">
    <name type="scientific">Devosia crocina</name>
    <dbReference type="NCBI Taxonomy" id="429728"/>
    <lineage>
        <taxon>Bacteria</taxon>
        <taxon>Pseudomonadati</taxon>
        <taxon>Pseudomonadota</taxon>
        <taxon>Alphaproteobacteria</taxon>
        <taxon>Hyphomicrobiales</taxon>
        <taxon>Devosiaceae</taxon>
        <taxon>Devosia</taxon>
    </lineage>
</organism>
<proteinExistence type="predicted"/>
<evidence type="ECO:0000313" key="2">
    <source>
        <dbReference type="EMBL" id="SFV38583.1"/>
    </source>
</evidence>
<evidence type="ECO:0000313" key="3">
    <source>
        <dbReference type="Proteomes" id="UP000199074"/>
    </source>
</evidence>
<dbReference type="AlphaFoldDB" id="A0A1I7NVG9"/>
<dbReference type="PANTHER" id="PTHR18964:SF169">
    <property type="entry name" value="N-ACETYLMANNOSAMINE KINASE"/>
    <property type="match status" value="1"/>
</dbReference>
<dbReference type="InterPro" id="IPR036390">
    <property type="entry name" value="WH_DNA-bd_sf"/>
</dbReference>
<dbReference type="SUPFAM" id="SSF46785">
    <property type="entry name" value="Winged helix' DNA-binding domain"/>
    <property type="match status" value="1"/>
</dbReference>
<dbReference type="InterPro" id="IPR000835">
    <property type="entry name" value="HTH_MarR-typ"/>
</dbReference>
<dbReference type="Pfam" id="PF12802">
    <property type="entry name" value="MarR_2"/>
    <property type="match status" value="1"/>
</dbReference>
<keyword evidence="3" id="KW-1185">Reference proteome</keyword>
<dbReference type="CDD" id="cd23763">
    <property type="entry name" value="ASKHA_ATPase_ROK"/>
    <property type="match status" value="1"/>
</dbReference>
<dbReference type="EMBL" id="FPCK01000004">
    <property type="protein sequence ID" value="SFV38583.1"/>
    <property type="molecule type" value="Genomic_DNA"/>
</dbReference>
<reference evidence="2 3" key="1">
    <citation type="submission" date="2016-10" db="EMBL/GenBank/DDBJ databases">
        <authorList>
            <person name="de Groot N.N."/>
        </authorList>
    </citation>
    <scope>NUCLEOTIDE SEQUENCE [LARGE SCALE GENOMIC DNA]</scope>
    <source>
        <strain evidence="2 3">IPL20</strain>
    </source>
</reference>
<dbReference type="InterPro" id="IPR000600">
    <property type="entry name" value="ROK"/>
</dbReference>
<dbReference type="GO" id="GO:0019262">
    <property type="term" value="P:N-acetylneuraminate catabolic process"/>
    <property type="evidence" value="ECO:0007669"/>
    <property type="project" value="TreeGrafter"/>
</dbReference>
<evidence type="ECO:0000259" key="1">
    <source>
        <dbReference type="Pfam" id="PF12802"/>
    </source>
</evidence>
<dbReference type="Gene3D" id="3.30.420.40">
    <property type="match status" value="2"/>
</dbReference>
<feature type="domain" description="HTH marR-type" evidence="1">
    <location>
        <begin position="30"/>
        <end position="78"/>
    </location>
</feature>
<sequence>MIDRMTDQDVFDPSARRMSAAELRQNNERAVLTAIATQAGSSAAEIARRTHLAPQSVARMLGDLERVGLIARGEARKGLRGQPAVPIYLNPNGVFAIGCELGWQHYRVVLRNLAGEVLGEHSRHYEFPSADAIFTEIGSLVRILTTLVPEEFRDRLIGIGLAVPTNIFRNLDLLGTPKAEVAKWKDLDVAAALNRATGLEVFPFNDGNAACWGELVAMGAPRPKNIAYFLISTFVGAGVIADGKLWEGARGNAANMGGMLIAGDDGKPTFVHLVASIHAFEECLAKAGVTIPPGMPESWNWDAFVPQAEQWLDAAARAIAIAIINTHAMLESDLAIVDSALPDTIRERLVIKVRERLANKPTLTSEHPPVLQGKLGGRAPAMGAALMPMYRRYFSRDAADMGL</sequence>
<dbReference type="STRING" id="429728.SAMN05216456_3509"/>
<dbReference type="GO" id="GO:0003700">
    <property type="term" value="F:DNA-binding transcription factor activity"/>
    <property type="evidence" value="ECO:0007669"/>
    <property type="project" value="InterPro"/>
</dbReference>
<name>A0A1I7NVG9_9HYPH</name>
<protein>
    <submittedName>
        <fullName evidence="2">Sugar kinase of the NBD/HSP70 family, may contain an N-terminal HTH domain</fullName>
    </submittedName>
</protein>
<dbReference type="SUPFAM" id="SSF53067">
    <property type="entry name" value="Actin-like ATPase domain"/>
    <property type="match status" value="1"/>
</dbReference>
<accession>A0A1I7NVG9</accession>
<dbReference type="Gene3D" id="1.10.10.10">
    <property type="entry name" value="Winged helix-like DNA-binding domain superfamily/Winged helix DNA-binding domain"/>
    <property type="match status" value="1"/>
</dbReference>
<dbReference type="InterPro" id="IPR043129">
    <property type="entry name" value="ATPase_NBD"/>
</dbReference>
<dbReference type="Proteomes" id="UP000199074">
    <property type="component" value="Unassembled WGS sequence"/>
</dbReference>
<dbReference type="Pfam" id="PF00480">
    <property type="entry name" value="ROK"/>
    <property type="match status" value="1"/>
</dbReference>
<dbReference type="GO" id="GO:0009384">
    <property type="term" value="F:N-acylmannosamine kinase activity"/>
    <property type="evidence" value="ECO:0007669"/>
    <property type="project" value="TreeGrafter"/>
</dbReference>
<gene>
    <name evidence="2" type="ORF">SAMN05216456_3509</name>
</gene>
<keyword evidence="2" id="KW-0808">Transferase</keyword>